<organism evidence="4 5">
    <name type="scientific">Mucilaginibacter glaciei</name>
    <dbReference type="NCBI Taxonomy" id="2772109"/>
    <lineage>
        <taxon>Bacteria</taxon>
        <taxon>Pseudomonadati</taxon>
        <taxon>Bacteroidota</taxon>
        <taxon>Sphingobacteriia</taxon>
        <taxon>Sphingobacteriales</taxon>
        <taxon>Sphingobacteriaceae</taxon>
        <taxon>Mucilaginibacter</taxon>
    </lineage>
</organism>
<dbReference type="InterPro" id="IPR001258">
    <property type="entry name" value="NHL_repeat"/>
</dbReference>
<proteinExistence type="predicted"/>
<keyword evidence="3" id="KW-0732">Signal</keyword>
<dbReference type="Gene3D" id="2.120.10.30">
    <property type="entry name" value="TolB, C-terminal domain"/>
    <property type="match status" value="6"/>
</dbReference>
<dbReference type="Proteomes" id="UP000619078">
    <property type="component" value="Unassembled WGS sequence"/>
</dbReference>
<keyword evidence="1" id="KW-0677">Repeat</keyword>
<evidence type="ECO:0000256" key="2">
    <source>
        <dbReference type="PROSITE-ProRule" id="PRU00504"/>
    </source>
</evidence>
<evidence type="ECO:0000256" key="1">
    <source>
        <dbReference type="ARBA" id="ARBA00022737"/>
    </source>
</evidence>
<dbReference type="Pfam" id="PF01436">
    <property type="entry name" value="NHL"/>
    <property type="match status" value="4"/>
</dbReference>
<dbReference type="EMBL" id="JACWMX010000004">
    <property type="protein sequence ID" value="MBD1393453.1"/>
    <property type="molecule type" value="Genomic_DNA"/>
</dbReference>
<dbReference type="SUPFAM" id="SSF101898">
    <property type="entry name" value="NHL repeat"/>
    <property type="match status" value="2"/>
</dbReference>
<accession>A0A926NQC6</accession>
<dbReference type="NCBIfam" id="TIGR04131">
    <property type="entry name" value="Bac_Flav_CTERM"/>
    <property type="match status" value="1"/>
</dbReference>
<dbReference type="CDD" id="cd14953">
    <property type="entry name" value="NHL_like_1"/>
    <property type="match status" value="1"/>
</dbReference>
<dbReference type="GO" id="GO:0016020">
    <property type="term" value="C:membrane"/>
    <property type="evidence" value="ECO:0007669"/>
    <property type="project" value="InterPro"/>
</dbReference>
<dbReference type="InterPro" id="IPR011042">
    <property type="entry name" value="6-blade_b-propeller_TolB-like"/>
</dbReference>
<keyword evidence="5" id="KW-1185">Reference proteome</keyword>
<sequence length="1286" mass="132552">MKKMLRIMFCLLAFMATRDSYAQAPDISYQTPFSFTVGVPITPVSPTNAGGPVPATVFSQVTTFAGSTTAGPANGIGAAAGFNRPTGLARDAAGNLYVADAGNNQIRKITPGGLVTTFAGSGAVGSADGLGILASFSEPTGLCIDKQGNLYVTDKNSHIIRKITPAGFVTTIAGKAGVTGQTNAQGEAARFNNPLAIAVDDAGFLYVADYANNMIRGIAPDGTVRTIAGSTNAGNGVVSDADKQGTAATFRVPSAIAVTPDGKKIYVGESSYIRTIDVDGNVVSVVGSFFAGNYDGTYRGARVNQPIGLTIDAANTIFIGDAGNNLIRRFDAQGQVTTLAGFTPGYADGIGAAARFNGAAGVAISPNGDLYVADPGNNTIRKVITTGYYIAPNLPPGLSFDPKTGTISGTPTEKLQASPFSVFAYNTTGKNAITITIEVRLPGLIKQTLTLPPLPAKKERDLDFNTNASSSNPSIPLIYTSSDTQVATISDGKIHIVGPGTTTITVFQPGSTDYEEAVPVSQDLVVAADPLPIKYPTVTPKGPPILLPLPSGGTYKAKFADVATITADPAEQPPVIILGNGSFNCSSVGPQVVSITAGYGPDPANPINAEFNAPSNLTIDANGDIFIADPGNYMIRELSAANRVTTFAGSGQVGSLDGKNTVAQFSRGLQSMASDINGNVYVCDVLNKLVRKISPKGDVTSFATAALKAANGGVQVDVRAIAISPAGGIFIADQSRIYQVSNDGNNATVFAGNTLQANVSGTGVAAGFSGIVGLTFDQSGTMYASTSDNNYVNTVRKITPAAVVTTLNTTTASSVHFKQLVVDSKGTVFVASADNKIYQVINGQLTVYTGSVAGDAEGATNEALFSNPQGIAIDAADNLYIADSDNHKIKKITPGGITTTIAGNGHPGHVDNTNVSNAKTINVAVNITSPVLFTTTFADVTVPVTNCQALVPDFTKDAKAISYCSSNVIIKQSPAAGTPMVIGMPVSITLTADDDLSSNDRATATFKATAASAALPTIKISPEGGVGTCEGKEVTFTATFTNGGVAPALQWQVNGVNVAATTATFTSSSFVNGDKVTCIITNNDGCAPVSVTSAFVSIDLIPSTSATISIVPSVTDAVCPSTEITFTATITGVGVNDNPAYEWRVNNIIAGTNSHLFTTTALVNGDVVTCTLASGGLCLVNPLVQSNRSIAMVKTIAECSIVINNTFTPNGDGVNDFWNLPVLQGYPGCSVIVFNRYGKQVFQSIGYSKPWDANYNGKPLPSGTYYYIIDTKTGIPALSGSVTILR</sequence>
<dbReference type="Gene3D" id="2.60.40.10">
    <property type="entry name" value="Immunoglobulins"/>
    <property type="match status" value="1"/>
</dbReference>
<evidence type="ECO:0000313" key="4">
    <source>
        <dbReference type="EMBL" id="MBD1393453.1"/>
    </source>
</evidence>
<reference evidence="4" key="1">
    <citation type="submission" date="2020-09" db="EMBL/GenBank/DDBJ databases">
        <title>Novel species of Mucilaginibacter isolated from a glacier on the Tibetan Plateau.</title>
        <authorList>
            <person name="Liu Q."/>
            <person name="Xin Y.-H."/>
        </authorList>
    </citation>
    <scope>NUCLEOTIDE SEQUENCE</scope>
    <source>
        <strain evidence="4">ZB1P21</strain>
    </source>
</reference>
<dbReference type="Gene3D" id="2.60.40.1080">
    <property type="match status" value="1"/>
</dbReference>
<dbReference type="SUPFAM" id="SSF49313">
    <property type="entry name" value="Cadherin-like"/>
    <property type="match status" value="1"/>
</dbReference>
<dbReference type="PANTHER" id="PTHR13833:SF71">
    <property type="entry name" value="NHL DOMAIN-CONTAINING PROTEIN"/>
    <property type="match status" value="1"/>
</dbReference>
<gene>
    <name evidence="4" type="ORF">IDJ76_10110</name>
</gene>
<feature type="repeat" description="NHL" evidence="2">
    <location>
        <begin position="865"/>
        <end position="895"/>
    </location>
</feature>
<dbReference type="Gene3D" id="2.40.10.500">
    <property type="match status" value="1"/>
</dbReference>
<evidence type="ECO:0000313" key="5">
    <source>
        <dbReference type="Proteomes" id="UP000619078"/>
    </source>
</evidence>
<protein>
    <submittedName>
        <fullName evidence="4">Gliding motility-associated C-terminal domain-containing protein</fullName>
    </submittedName>
</protein>
<feature type="chain" id="PRO_5038071155" evidence="3">
    <location>
        <begin position="23"/>
        <end position="1286"/>
    </location>
</feature>
<dbReference type="Pfam" id="PF13585">
    <property type="entry name" value="CHU_C"/>
    <property type="match status" value="1"/>
</dbReference>
<dbReference type="InterPro" id="IPR015919">
    <property type="entry name" value="Cadherin-like_sf"/>
</dbReference>
<dbReference type="InterPro" id="IPR013783">
    <property type="entry name" value="Ig-like_fold"/>
</dbReference>
<name>A0A926NQC6_9SPHI</name>
<dbReference type="SUPFAM" id="SSF49373">
    <property type="entry name" value="Invasin/intimin cell-adhesion fragments"/>
    <property type="match status" value="1"/>
</dbReference>
<comment type="caution">
    <text evidence="4">The sequence shown here is derived from an EMBL/GenBank/DDBJ whole genome shotgun (WGS) entry which is preliminary data.</text>
</comment>
<feature type="repeat" description="NHL" evidence="2">
    <location>
        <begin position="76"/>
        <end position="112"/>
    </location>
</feature>
<dbReference type="InterPro" id="IPR026341">
    <property type="entry name" value="T9SS_type_B"/>
</dbReference>
<dbReference type="Pfam" id="PF05345">
    <property type="entry name" value="He_PIG"/>
    <property type="match status" value="1"/>
</dbReference>
<dbReference type="SUPFAM" id="SSF63829">
    <property type="entry name" value="Calcium-dependent phosphotriesterase"/>
    <property type="match status" value="1"/>
</dbReference>
<dbReference type="InterPro" id="IPR008964">
    <property type="entry name" value="Invasin/intimin_cell_adhesion"/>
</dbReference>
<evidence type="ECO:0000256" key="3">
    <source>
        <dbReference type="SAM" id="SignalP"/>
    </source>
</evidence>
<dbReference type="PANTHER" id="PTHR13833">
    <property type="match status" value="1"/>
</dbReference>
<dbReference type="GO" id="GO:0005509">
    <property type="term" value="F:calcium ion binding"/>
    <property type="evidence" value="ECO:0007669"/>
    <property type="project" value="InterPro"/>
</dbReference>
<dbReference type="PROSITE" id="PS51125">
    <property type="entry name" value="NHL"/>
    <property type="match status" value="2"/>
</dbReference>
<feature type="signal peptide" evidence="3">
    <location>
        <begin position="1"/>
        <end position="22"/>
    </location>
</feature>